<evidence type="ECO:0000313" key="9">
    <source>
        <dbReference type="EMBL" id="CEA05338.1"/>
    </source>
</evidence>
<dbReference type="PATRIC" id="fig|1461583.4.peg.2327"/>
<keyword evidence="1 6" id="KW-0645">Protease</keyword>
<dbReference type="PANTHER" id="PTHR11804">
    <property type="entry name" value="PROTEASE M3 THIMET OLIGOPEPTIDASE-RELATED"/>
    <property type="match status" value="1"/>
</dbReference>
<sequence length="602" mass="68346">MVQSLPKRADVNINETWDLAHIFATEEAYTQALHDIEQQVEQFADTWLDKFSTAEQVVAMLRDYEKLQQAFVPVYSYAQLAESVDGTDEQAQMRISKLSNVFAQIGKELAFVDSQLSLLDIEVLATAIELEPQYAHHLSEVIRRIPNQLHPEVERALAALSSTFQAPYDLYNMMKAVDIKFPDFTVAGEAYPISYVTFEGVWDSHPDTDKRRAAFAAFNDKLKDYAFTTGKAYDTQVQKEKTIASLRGFDSVIDYLLFEQNVDRDMYNRQIDVIMEELAPHMRKYAKLVQKVNGLDKMTFADLKAPIDASYEPQVTIEESKNYIFDALSVMGEDYLTLMKRSYDERWTDFAQNIGKATGAFCSTPYGIHPYILISWTGSMEDVFVLAHELGHAGHFYLTHENQNIFNSEPSLYFIEAPSTTNEMLMANHLLKSSQDPKFKRWVIASIVSRTYYHNFVTHLLEAAYQREVYAIIDEGGSVNASVLTKLKREVLEKFWGEAVEIDDEAALTWMRQPHYYMGLYPYTYSAGLTVATAVAQRIKNEGQVAVDDWLNVLKAGGTKSPKELAQMAGVDISTDAPLRETIAFIGSLIDELITLTEEIEG</sequence>
<dbReference type="SUPFAM" id="SSF55486">
    <property type="entry name" value="Metalloproteases ('zincins'), catalytic domain"/>
    <property type="match status" value="1"/>
</dbReference>
<keyword evidence="4 6" id="KW-0862">Zinc</keyword>
<keyword evidence="3 6" id="KW-0378">Hydrolase</keyword>
<dbReference type="NCBIfam" id="TIGR00181">
    <property type="entry name" value="pepF"/>
    <property type="match status" value="1"/>
</dbReference>
<dbReference type="InterPro" id="IPR034009">
    <property type="entry name" value="M3B_PepF_4"/>
</dbReference>
<comment type="cofactor">
    <cofactor evidence="6">
        <name>Zn(2+)</name>
        <dbReference type="ChEBI" id="CHEBI:29105"/>
    </cofactor>
    <text evidence="6">Binds 1 zinc ion.</text>
</comment>
<evidence type="ECO:0000259" key="7">
    <source>
        <dbReference type="Pfam" id="PF01432"/>
    </source>
</evidence>
<evidence type="ECO:0000256" key="5">
    <source>
        <dbReference type="ARBA" id="ARBA00023049"/>
    </source>
</evidence>
<evidence type="ECO:0000256" key="1">
    <source>
        <dbReference type="ARBA" id="ARBA00022670"/>
    </source>
</evidence>
<comment type="function">
    <text evidence="6">Has oligopeptidase activity and degrades a variety of small bioactive peptides.</text>
</comment>
<keyword evidence="5 6" id="KW-0482">Metalloprotease</keyword>
<dbReference type="EMBL" id="LN483077">
    <property type="protein sequence ID" value="CEA05338.1"/>
    <property type="molecule type" value="Genomic_DNA"/>
</dbReference>
<feature type="domain" description="Oligopeptidase F N-terminal" evidence="8">
    <location>
        <begin position="132"/>
        <end position="181"/>
    </location>
</feature>
<dbReference type="GO" id="GO:0004222">
    <property type="term" value="F:metalloendopeptidase activity"/>
    <property type="evidence" value="ECO:0007669"/>
    <property type="project" value="UniProtKB-UniRule"/>
</dbReference>
<evidence type="ECO:0000256" key="2">
    <source>
        <dbReference type="ARBA" id="ARBA00022723"/>
    </source>
</evidence>
<dbReference type="InterPro" id="IPR013647">
    <property type="entry name" value="OligopepF_N_dom"/>
</dbReference>
<dbReference type="InterPro" id="IPR042088">
    <property type="entry name" value="OligoPept_F_C"/>
</dbReference>
<evidence type="ECO:0000256" key="4">
    <source>
        <dbReference type="ARBA" id="ARBA00022833"/>
    </source>
</evidence>
<dbReference type="GO" id="GO:0046872">
    <property type="term" value="F:metal ion binding"/>
    <property type="evidence" value="ECO:0007669"/>
    <property type="project" value="UniProtKB-UniRule"/>
</dbReference>
<comment type="similarity">
    <text evidence="6">Belongs to the peptidase M3B family.</text>
</comment>
<dbReference type="Pfam" id="PF08439">
    <property type="entry name" value="Peptidase_M3_N"/>
    <property type="match status" value="1"/>
</dbReference>
<dbReference type="Pfam" id="PF01432">
    <property type="entry name" value="Peptidase_M3"/>
    <property type="match status" value="1"/>
</dbReference>
<protein>
    <recommendedName>
        <fullName evidence="6">Oligopeptidase F</fullName>
        <ecNumber evidence="6">3.4.24.-</ecNumber>
    </recommendedName>
</protein>
<name>A0A078MD60_9BACL</name>
<dbReference type="PANTHER" id="PTHR11804:SF45">
    <property type="entry name" value="SIMILAR TO OLIGOENDOPEPTIDASE"/>
    <property type="match status" value="1"/>
</dbReference>
<proteinExistence type="inferred from homology"/>
<gene>
    <name evidence="9" type="primary">pepF1_2</name>
    <name evidence="9" type="ORF">BN1050_02410</name>
</gene>
<dbReference type="EC" id="3.4.24.-" evidence="6"/>
<keyword evidence="2 6" id="KW-0479">Metal-binding</keyword>
<reference evidence="9" key="1">
    <citation type="submission" date="2014-07" db="EMBL/GenBank/DDBJ databases">
        <authorList>
            <person name="Urmite Genomes Urmite Genomes"/>
        </authorList>
    </citation>
    <scope>NUCLEOTIDE SEQUENCE</scope>
    <source>
        <strain evidence="9">13S34_air</strain>
    </source>
</reference>
<dbReference type="InterPro" id="IPR045090">
    <property type="entry name" value="Pept_M3A_M3B"/>
</dbReference>
<dbReference type="Gene3D" id="1.10.1370.20">
    <property type="entry name" value="Oligoendopeptidase f, C-terminal domain"/>
    <property type="match status" value="1"/>
</dbReference>
<dbReference type="InterPro" id="IPR001567">
    <property type="entry name" value="Pept_M3A_M3B_dom"/>
</dbReference>
<dbReference type="InterPro" id="IPR004438">
    <property type="entry name" value="Peptidase_M3B"/>
</dbReference>
<feature type="domain" description="Peptidase M3A/M3B catalytic" evidence="7">
    <location>
        <begin position="204"/>
        <end position="583"/>
    </location>
</feature>
<organism evidence="9">
    <name type="scientific">Metalysinibacillus saudimassiliensis</name>
    <dbReference type="NCBI Taxonomy" id="1461583"/>
    <lineage>
        <taxon>Bacteria</taxon>
        <taxon>Bacillati</taxon>
        <taxon>Bacillota</taxon>
        <taxon>Bacilli</taxon>
        <taxon>Bacillales</taxon>
        <taxon>Caryophanaceae</taxon>
        <taxon>Metalysinibacillus</taxon>
    </lineage>
</organism>
<evidence type="ECO:0000256" key="3">
    <source>
        <dbReference type="ARBA" id="ARBA00022801"/>
    </source>
</evidence>
<accession>A0A078MD60</accession>
<dbReference type="Gene3D" id="1.20.140.70">
    <property type="entry name" value="Oligopeptidase f, N-terminal domain"/>
    <property type="match status" value="1"/>
</dbReference>
<dbReference type="CDD" id="cd09609">
    <property type="entry name" value="M3B_PepF"/>
    <property type="match status" value="1"/>
</dbReference>
<dbReference type="HOGENOM" id="CLU_021290_1_1_9"/>
<dbReference type="GO" id="GO:0006508">
    <property type="term" value="P:proteolysis"/>
    <property type="evidence" value="ECO:0007669"/>
    <property type="project" value="UniProtKB-KW"/>
</dbReference>
<dbReference type="GO" id="GO:0006518">
    <property type="term" value="P:peptide metabolic process"/>
    <property type="evidence" value="ECO:0007669"/>
    <property type="project" value="TreeGrafter"/>
</dbReference>
<evidence type="ECO:0000259" key="8">
    <source>
        <dbReference type="Pfam" id="PF08439"/>
    </source>
</evidence>
<evidence type="ECO:0000256" key="6">
    <source>
        <dbReference type="RuleBase" id="RU368091"/>
    </source>
</evidence>
<dbReference type="AlphaFoldDB" id="A0A078MD60"/>